<evidence type="ECO:0000256" key="13">
    <source>
        <dbReference type="ARBA" id="ARBA00023136"/>
    </source>
</evidence>
<keyword evidence="7" id="KW-0645">Protease</keyword>
<comment type="similarity">
    <text evidence="4">In the N-terminal section; belongs to the glycosyltransferase 51 family.</text>
</comment>
<dbReference type="SUPFAM" id="SSF53955">
    <property type="entry name" value="Lysozyme-like"/>
    <property type="match status" value="1"/>
</dbReference>
<dbReference type="EC" id="3.4.-.-" evidence="22"/>
<evidence type="ECO:0000256" key="10">
    <source>
        <dbReference type="ARBA" id="ARBA00022801"/>
    </source>
</evidence>
<evidence type="ECO:0000256" key="12">
    <source>
        <dbReference type="ARBA" id="ARBA00022984"/>
    </source>
</evidence>
<comment type="similarity">
    <text evidence="3">In the C-terminal section; belongs to the transpeptidase family.</text>
</comment>
<organism evidence="22 23">
    <name type="scientific">Rhabdobacter roseus</name>
    <dbReference type="NCBI Taxonomy" id="1655419"/>
    <lineage>
        <taxon>Bacteria</taxon>
        <taxon>Pseudomonadati</taxon>
        <taxon>Bacteroidota</taxon>
        <taxon>Cytophagia</taxon>
        <taxon>Cytophagales</taxon>
        <taxon>Cytophagaceae</taxon>
        <taxon>Rhabdobacter</taxon>
    </lineage>
</organism>
<dbReference type="InterPro" id="IPR012338">
    <property type="entry name" value="Beta-lactam/transpept-like"/>
</dbReference>
<evidence type="ECO:0000259" key="20">
    <source>
        <dbReference type="Pfam" id="PF00905"/>
    </source>
</evidence>
<evidence type="ECO:0000256" key="6">
    <source>
        <dbReference type="ARBA" id="ARBA00022645"/>
    </source>
</evidence>
<feature type="transmembrane region" description="Helical" evidence="19">
    <location>
        <begin position="39"/>
        <end position="67"/>
    </location>
</feature>
<reference evidence="22 23" key="1">
    <citation type="submission" date="2020-08" db="EMBL/GenBank/DDBJ databases">
        <title>Genomic Encyclopedia of Type Strains, Phase IV (KMG-IV): sequencing the most valuable type-strain genomes for metagenomic binning, comparative biology and taxonomic classification.</title>
        <authorList>
            <person name="Goeker M."/>
        </authorList>
    </citation>
    <scope>NUCLEOTIDE SEQUENCE [LARGE SCALE GENOMIC DNA]</scope>
    <source>
        <strain evidence="22 23">DSM 105074</strain>
    </source>
</reference>
<keyword evidence="19" id="KW-0812">Transmembrane</keyword>
<keyword evidence="9 22" id="KW-0808">Transferase</keyword>
<keyword evidence="12" id="KW-0573">Peptidoglycan synthesis</keyword>
<evidence type="ECO:0000256" key="8">
    <source>
        <dbReference type="ARBA" id="ARBA00022676"/>
    </source>
</evidence>
<feature type="compositionally biased region" description="Basic residues" evidence="18">
    <location>
        <begin position="777"/>
        <end position="789"/>
    </location>
</feature>
<protein>
    <submittedName>
        <fullName evidence="22">Penicillin-binding protein 1A</fullName>
        <ecNumber evidence="22">2.4.1.-</ecNumber>
        <ecNumber evidence="22">3.4.-.-</ecNumber>
    </submittedName>
</protein>
<evidence type="ECO:0000256" key="11">
    <source>
        <dbReference type="ARBA" id="ARBA00022960"/>
    </source>
</evidence>
<keyword evidence="15" id="KW-0961">Cell wall biogenesis/degradation</keyword>
<dbReference type="GO" id="GO:0030288">
    <property type="term" value="C:outer membrane-bounded periplasmic space"/>
    <property type="evidence" value="ECO:0007669"/>
    <property type="project" value="TreeGrafter"/>
</dbReference>
<evidence type="ECO:0000256" key="3">
    <source>
        <dbReference type="ARBA" id="ARBA00007090"/>
    </source>
</evidence>
<keyword evidence="13 19" id="KW-0472">Membrane</keyword>
<evidence type="ECO:0000256" key="17">
    <source>
        <dbReference type="ARBA" id="ARBA00049902"/>
    </source>
</evidence>
<dbReference type="SUPFAM" id="SSF56601">
    <property type="entry name" value="beta-lactamase/transpeptidase-like"/>
    <property type="match status" value="1"/>
</dbReference>
<evidence type="ECO:0000256" key="1">
    <source>
        <dbReference type="ARBA" id="ARBA00004236"/>
    </source>
</evidence>
<dbReference type="Gene3D" id="3.40.710.10">
    <property type="entry name" value="DD-peptidase/beta-lactamase superfamily"/>
    <property type="match status" value="2"/>
</dbReference>
<dbReference type="GO" id="GO:0009252">
    <property type="term" value="P:peptidoglycan biosynthetic process"/>
    <property type="evidence" value="ECO:0007669"/>
    <property type="project" value="UniProtKB-KW"/>
</dbReference>
<keyword evidence="10 22" id="KW-0378">Hydrolase</keyword>
<dbReference type="GO" id="GO:0008955">
    <property type="term" value="F:peptidoglycan glycosyltransferase activity"/>
    <property type="evidence" value="ECO:0007669"/>
    <property type="project" value="UniProtKB-EC"/>
</dbReference>
<evidence type="ECO:0000256" key="9">
    <source>
        <dbReference type="ARBA" id="ARBA00022679"/>
    </source>
</evidence>
<keyword evidence="23" id="KW-1185">Reference proteome</keyword>
<comment type="subcellular location">
    <subcellularLocation>
        <location evidence="1">Cell membrane</location>
    </subcellularLocation>
</comment>
<dbReference type="InterPro" id="IPR036950">
    <property type="entry name" value="PBP_transglycosylase"/>
</dbReference>
<evidence type="ECO:0000256" key="2">
    <source>
        <dbReference type="ARBA" id="ARBA00004752"/>
    </source>
</evidence>
<evidence type="ECO:0000259" key="21">
    <source>
        <dbReference type="Pfam" id="PF00912"/>
    </source>
</evidence>
<dbReference type="GO" id="GO:0006508">
    <property type="term" value="P:proteolysis"/>
    <property type="evidence" value="ECO:0007669"/>
    <property type="project" value="UniProtKB-KW"/>
</dbReference>
<dbReference type="GO" id="GO:0008360">
    <property type="term" value="P:regulation of cell shape"/>
    <property type="evidence" value="ECO:0007669"/>
    <property type="project" value="UniProtKB-KW"/>
</dbReference>
<dbReference type="GO" id="GO:0005886">
    <property type="term" value="C:plasma membrane"/>
    <property type="evidence" value="ECO:0007669"/>
    <property type="project" value="UniProtKB-SubCell"/>
</dbReference>
<comment type="caution">
    <text evidence="22">The sequence shown here is derived from an EMBL/GenBank/DDBJ whole genome shotgun (WGS) entry which is preliminary data.</text>
</comment>
<dbReference type="AlphaFoldDB" id="A0A840TGU8"/>
<evidence type="ECO:0000313" key="23">
    <source>
        <dbReference type="Proteomes" id="UP000557307"/>
    </source>
</evidence>
<evidence type="ECO:0000313" key="22">
    <source>
        <dbReference type="EMBL" id="MBB5282451.1"/>
    </source>
</evidence>
<dbReference type="PANTHER" id="PTHR32282">
    <property type="entry name" value="BINDING PROTEIN TRANSPEPTIDASE, PUTATIVE-RELATED"/>
    <property type="match status" value="1"/>
</dbReference>
<keyword evidence="11" id="KW-0133">Cell shape</keyword>
<dbReference type="InterPro" id="IPR001264">
    <property type="entry name" value="Glyco_trans_51"/>
</dbReference>
<feature type="domain" description="Penicillin-binding protein transpeptidase" evidence="20">
    <location>
        <begin position="446"/>
        <end position="681"/>
    </location>
</feature>
<keyword evidence="8 22" id="KW-0328">Glycosyltransferase</keyword>
<evidence type="ECO:0000256" key="19">
    <source>
        <dbReference type="SAM" id="Phobius"/>
    </source>
</evidence>
<comment type="pathway">
    <text evidence="2">Cell wall biogenesis; peptidoglycan biosynthesis.</text>
</comment>
<evidence type="ECO:0000256" key="14">
    <source>
        <dbReference type="ARBA" id="ARBA00023268"/>
    </source>
</evidence>
<dbReference type="Pfam" id="PF00905">
    <property type="entry name" value="Transpeptidase"/>
    <property type="match status" value="1"/>
</dbReference>
<evidence type="ECO:0000256" key="15">
    <source>
        <dbReference type="ARBA" id="ARBA00023316"/>
    </source>
</evidence>
<dbReference type="Gene3D" id="1.10.3810.10">
    <property type="entry name" value="Biosynthetic peptidoglycan transglycosylase-like"/>
    <property type="match status" value="1"/>
</dbReference>
<dbReference type="GO" id="GO:0008658">
    <property type="term" value="F:penicillin binding"/>
    <property type="evidence" value="ECO:0007669"/>
    <property type="project" value="InterPro"/>
</dbReference>
<evidence type="ECO:0000256" key="7">
    <source>
        <dbReference type="ARBA" id="ARBA00022670"/>
    </source>
</evidence>
<dbReference type="GO" id="GO:0009002">
    <property type="term" value="F:serine-type D-Ala-D-Ala carboxypeptidase activity"/>
    <property type="evidence" value="ECO:0007669"/>
    <property type="project" value="UniProtKB-EC"/>
</dbReference>
<comment type="catalytic activity">
    <reaction evidence="16">
        <text>Preferential cleavage: (Ac)2-L-Lys-D-Ala-|-D-Ala. Also transpeptidation of peptidyl-alanyl moieties that are N-acyl substituents of D-alanine.</text>
        <dbReference type="EC" id="3.4.16.4"/>
    </reaction>
</comment>
<comment type="catalytic activity">
    <reaction evidence="17">
        <text>[GlcNAc-(1-&gt;4)-Mur2Ac(oyl-L-Ala-gamma-D-Glu-L-Lys-D-Ala-D-Ala)](n)-di-trans,octa-cis-undecaprenyl diphosphate + beta-D-GlcNAc-(1-&gt;4)-Mur2Ac(oyl-L-Ala-gamma-D-Glu-L-Lys-D-Ala-D-Ala)-di-trans,octa-cis-undecaprenyl diphosphate = [GlcNAc-(1-&gt;4)-Mur2Ac(oyl-L-Ala-gamma-D-Glu-L-Lys-D-Ala-D-Ala)](n+1)-di-trans,octa-cis-undecaprenyl diphosphate + di-trans,octa-cis-undecaprenyl diphosphate + H(+)</text>
        <dbReference type="Rhea" id="RHEA:23708"/>
        <dbReference type="Rhea" id="RHEA-COMP:9602"/>
        <dbReference type="Rhea" id="RHEA-COMP:9603"/>
        <dbReference type="ChEBI" id="CHEBI:15378"/>
        <dbReference type="ChEBI" id="CHEBI:58405"/>
        <dbReference type="ChEBI" id="CHEBI:60033"/>
        <dbReference type="ChEBI" id="CHEBI:78435"/>
        <dbReference type="EC" id="2.4.99.28"/>
    </reaction>
</comment>
<evidence type="ECO:0000256" key="5">
    <source>
        <dbReference type="ARBA" id="ARBA00022475"/>
    </source>
</evidence>
<evidence type="ECO:0000256" key="18">
    <source>
        <dbReference type="SAM" id="MobiDB-lite"/>
    </source>
</evidence>
<feature type="region of interest" description="Disordered" evidence="18">
    <location>
        <begin position="770"/>
        <end position="789"/>
    </location>
</feature>
<evidence type="ECO:0000256" key="4">
    <source>
        <dbReference type="ARBA" id="ARBA00007739"/>
    </source>
</evidence>
<dbReference type="InterPro" id="IPR050396">
    <property type="entry name" value="Glycosyltr_51/Transpeptidase"/>
</dbReference>
<dbReference type="PANTHER" id="PTHR32282:SF11">
    <property type="entry name" value="PENICILLIN-BINDING PROTEIN 1B"/>
    <property type="match status" value="1"/>
</dbReference>
<dbReference type="Proteomes" id="UP000557307">
    <property type="component" value="Unassembled WGS sequence"/>
</dbReference>
<dbReference type="InterPro" id="IPR001460">
    <property type="entry name" value="PCN-bd_Tpept"/>
</dbReference>
<feature type="domain" description="Glycosyl transferase family 51" evidence="21">
    <location>
        <begin position="101"/>
        <end position="271"/>
    </location>
</feature>
<gene>
    <name evidence="22" type="ORF">HNQ92_000572</name>
</gene>
<dbReference type="GO" id="GO:0071555">
    <property type="term" value="P:cell wall organization"/>
    <property type="evidence" value="ECO:0007669"/>
    <property type="project" value="UniProtKB-KW"/>
</dbReference>
<keyword evidence="5" id="KW-1003">Cell membrane</keyword>
<keyword evidence="19" id="KW-1133">Transmembrane helix</keyword>
<dbReference type="InterPro" id="IPR023346">
    <property type="entry name" value="Lysozyme-like_dom_sf"/>
</dbReference>
<dbReference type="EMBL" id="JACHGF010000001">
    <property type="protein sequence ID" value="MBB5282451.1"/>
    <property type="molecule type" value="Genomic_DNA"/>
</dbReference>
<sequence>MQKNNEELRSVFMKSYWKNKLDQIRNYLRRQRRPRGFKLVLLVLGGLAVLGLGLGLFFFFSVSMGVYGRSPSRSELKSKRNDTASEVYSADSVLLARYYLYDRTNVSYAAISPVTIQALIATEDVRFYKHHGIDSRSLARVLIKTLLMQKESSGGGSTLTQQLAKNLYPRRKYKYLEMPINKLQEMIIARRLESVYSKEAILELYLNTVSFGGTIYGIERASRHFFNVPAHAIKAEQAAVLVGMLKATTAYNPATHPERSKRRRNVVLSQMVKYGYLAPAAADSLKVLPIKLMKETRTQEVRLAPYFTEQLRVELATWCQEQKKRNGDPYNLYTDGLKIYTTIDSKMQREAELAIRTRMAALQKQFDAHWKGRTPWGTDKTVMDNALRVSARYKRLKAQGKSDEEIRELFRKPVPMALFSWNGVVKRTMSPMDSLAYYQRFLNTGLVSMEPATGYVRAWVGGINHGLFKYDHVLSRRQVGSTFKPIVYAAALQKGIDPCTYFDNKLTTYPEFEDWAPQNASNQYGGKYSMKGALAQSVNTVSAQIILKTGVDRTISLARELGIESDLPKVPSLALGVANLSLLEMVEAYTAFANQGRHTEPVYVTSIIDRNDRVLRQHKPHRDKQVLREDNAAIMLKLMQGVVEEGSGGRLRSQFGLKLDIAGKTGTTQHQSDGWFIGIVPGLVTGVWVGAESPLVRFRTLELGQGSNTALPIWGDYTARLQKSKVLKVQRFEPLPQHLQNRLDCSSYLPEVEPNFIDRVFEALSLPRTSKEERQERRRRKRERRNRGQ</sequence>
<accession>A0A840TGU8</accession>
<evidence type="ECO:0000256" key="16">
    <source>
        <dbReference type="ARBA" id="ARBA00034000"/>
    </source>
</evidence>
<dbReference type="Pfam" id="PF00912">
    <property type="entry name" value="Transgly"/>
    <property type="match status" value="1"/>
</dbReference>
<name>A0A840TGU8_9BACT</name>
<keyword evidence="6" id="KW-0121">Carboxypeptidase</keyword>
<keyword evidence="14" id="KW-0511">Multifunctional enzyme</keyword>
<proteinExistence type="inferred from homology"/>
<dbReference type="EC" id="2.4.1.-" evidence="22"/>